<evidence type="ECO:0000313" key="1">
    <source>
        <dbReference type="EMBL" id="SOR63396.1"/>
    </source>
</evidence>
<reference evidence="1 2" key="1">
    <citation type="submission" date="2017-11" db="EMBL/GenBank/DDBJ databases">
        <authorList>
            <person name="Lechat P."/>
        </authorList>
    </citation>
    <scope>NUCLEOTIDE SEQUENCE [LARGE SCALE GENOMIC DNA]</scope>
    <source>
        <strain evidence="1">L495</strain>
    </source>
</reference>
<dbReference type="Proteomes" id="UP000234460">
    <property type="component" value="Chromosome LMANV2"/>
</dbReference>
<name>A0AAQ1P421_LEPIR</name>
<organism evidence="1 2">
    <name type="scientific">Leptospira interrogans serovar Manilae</name>
    <dbReference type="NCBI Taxonomy" id="214675"/>
    <lineage>
        <taxon>Bacteria</taxon>
        <taxon>Pseudomonadati</taxon>
        <taxon>Spirochaetota</taxon>
        <taxon>Spirochaetia</taxon>
        <taxon>Leptospirales</taxon>
        <taxon>Leptospiraceae</taxon>
        <taxon>Leptospira</taxon>
    </lineage>
</organism>
<dbReference type="InterPro" id="IPR007948">
    <property type="entry name" value="DUF736"/>
</dbReference>
<dbReference type="RefSeq" id="WP_000091110.1">
    <property type="nucleotide sequence ID" value="NZ_CP011931.1"/>
</dbReference>
<dbReference type="Pfam" id="PF05284">
    <property type="entry name" value="DUF736"/>
    <property type="match status" value="1"/>
</dbReference>
<dbReference type="EMBL" id="OEJX01000064">
    <property type="protein sequence ID" value="SOR63396.1"/>
    <property type="molecule type" value="Genomic_DNA"/>
</dbReference>
<gene>
    <name evidence="1" type="ORF">LMANV2_670060</name>
</gene>
<evidence type="ECO:0000313" key="2">
    <source>
        <dbReference type="Proteomes" id="UP000234460"/>
    </source>
</evidence>
<accession>A0AAQ1P421</accession>
<protein>
    <recommendedName>
        <fullName evidence="3">DUF736 domain-containing protein</fullName>
    </recommendedName>
</protein>
<dbReference type="AlphaFoldDB" id="A0AAQ1P421"/>
<sequence length="119" mass="13634">MSRRIGFMEEKSKGGKDFFNMEIAIPFVLKGEFFVEPNVRKNAPDSNSDSPDFLVYYAKNQVGAVWKRISKKNSTEYLSCEIFAPTFAEGKLNFRAFKDKETEGKYNLILTEQNSEVPS</sequence>
<evidence type="ECO:0008006" key="3">
    <source>
        <dbReference type="Google" id="ProtNLM"/>
    </source>
</evidence>
<comment type="caution">
    <text evidence="1">The sequence shown here is derived from an EMBL/GenBank/DDBJ whole genome shotgun (WGS) entry which is preliminary data.</text>
</comment>
<proteinExistence type="predicted"/>